<dbReference type="EMBL" id="JAUSUQ010000010">
    <property type="protein sequence ID" value="MDQ0339882.1"/>
    <property type="molecule type" value="Genomic_DNA"/>
</dbReference>
<dbReference type="InterPro" id="IPR050922">
    <property type="entry name" value="LytR/CpsA/Psr_CW_biosynth"/>
</dbReference>
<evidence type="ECO:0000256" key="2">
    <source>
        <dbReference type="ARBA" id="ARBA00022692"/>
    </source>
</evidence>
<comment type="caution">
    <text evidence="7">The sequence shown here is derived from an EMBL/GenBank/DDBJ whole genome shotgun (WGS) entry which is preliminary data.</text>
</comment>
<proteinExistence type="inferred from homology"/>
<keyword evidence="4 5" id="KW-1133">Transmembrane helix</keyword>
<evidence type="ECO:0000256" key="4">
    <source>
        <dbReference type="ARBA" id="ARBA00022989"/>
    </source>
</evidence>
<evidence type="ECO:0000313" key="7">
    <source>
        <dbReference type="EMBL" id="MDQ0339882.1"/>
    </source>
</evidence>
<dbReference type="PANTHER" id="PTHR33392:SF6">
    <property type="entry name" value="POLYISOPRENYL-TEICHOIC ACID--PEPTIDOGLYCAN TEICHOIC ACID TRANSFERASE TAGU"/>
    <property type="match status" value="1"/>
</dbReference>
<accession>A0ABU0CUS8</accession>
<sequence>MRRQDRIRNQRQRRYKVIRRILKVTILIILISFLVYAGYIGSKIFLSWYKIQSLDDDFSYHDDKITKHKDYEAFTMLIMGVDNEGGQFVGRSDVLMVAVFNPNTQKISLLSIPRDTYTEIAGKGVYDKINHAYASGIKTAIKTVEKFLDIHIDYWVVVNFDGFRDFIDVLGGLEIEIERDMYYHIWAENSTIDLKKGKRMLNGEETLHYVRFRADAEGDFGRNRRQQQVIRAVLDQTLDMRTVTKVADILDVVGENVRTNTPATEILSMVKQFSSLSGDDVETISFKVDVGSIDGISYVFVDEEEQYRIQKELKQRLEPSMVTETKQSEQSQGENY</sequence>
<feature type="transmembrane region" description="Helical" evidence="5">
    <location>
        <begin position="21"/>
        <end position="41"/>
    </location>
</feature>
<dbReference type="NCBIfam" id="TIGR00350">
    <property type="entry name" value="lytR_cpsA_psr"/>
    <property type="match status" value="1"/>
</dbReference>
<dbReference type="RefSeq" id="WP_307340553.1">
    <property type="nucleotide sequence ID" value="NZ_JAUSUQ010000010.1"/>
</dbReference>
<evidence type="ECO:0000313" key="8">
    <source>
        <dbReference type="Proteomes" id="UP001232445"/>
    </source>
</evidence>
<protein>
    <submittedName>
        <fullName evidence="7">LCP family protein required for cell wall assembly</fullName>
    </submittedName>
</protein>
<dbReference type="Gene3D" id="3.40.630.190">
    <property type="entry name" value="LCP protein"/>
    <property type="match status" value="1"/>
</dbReference>
<evidence type="ECO:0000256" key="1">
    <source>
        <dbReference type="ARBA" id="ARBA00006068"/>
    </source>
</evidence>
<dbReference type="Pfam" id="PF03816">
    <property type="entry name" value="LytR_cpsA_psr"/>
    <property type="match status" value="1"/>
</dbReference>
<dbReference type="InterPro" id="IPR004474">
    <property type="entry name" value="LytR_CpsA_psr"/>
</dbReference>
<keyword evidence="5" id="KW-0472">Membrane</keyword>
<reference evidence="7 8" key="1">
    <citation type="submission" date="2023-07" db="EMBL/GenBank/DDBJ databases">
        <title>Genomic Encyclopedia of Type Strains, Phase IV (KMG-IV): sequencing the most valuable type-strain genomes for metagenomic binning, comparative biology and taxonomic classification.</title>
        <authorList>
            <person name="Goeker M."/>
        </authorList>
    </citation>
    <scope>NUCLEOTIDE SEQUENCE [LARGE SCALE GENOMIC DNA]</scope>
    <source>
        <strain evidence="7 8">DSM 17740</strain>
    </source>
</reference>
<dbReference type="PANTHER" id="PTHR33392">
    <property type="entry name" value="POLYISOPRENYL-TEICHOIC ACID--PEPTIDOGLYCAN TEICHOIC ACID TRANSFERASE TAGU"/>
    <property type="match status" value="1"/>
</dbReference>
<dbReference type="Proteomes" id="UP001232445">
    <property type="component" value="Unassembled WGS sequence"/>
</dbReference>
<keyword evidence="8" id="KW-1185">Reference proteome</keyword>
<feature type="domain" description="Cell envelope-related transcriptional attenuator" evidence="6">
    <location>
        <begin position="91"/>
        <end position="237"/>
    </location>
</feature>
<gene>
    <name evidence="7" type="ORF">J2S00_002677</name>
</gene>
<organism evidence="7 8">
    <name type="scientific">Caldalkalibacillus uzonensis</name>
    <dbReference type="NCBI Taxonomy" id="353224"/>
    <lineage>
        <taxon>Bacteria</taxon>
        <taxon>Bacillati</taxon>
        <taxon>Bacillota</taxon>
        <taxon>Bacilli</taxon>
        <taxon>Bacillales</taxon>
        <taxon>Bacillaceae</taxon>
        <taxon>Caldalkalibacillus</taxon>
    </lineage>
</organism>
<evidence type="ECO:0000259" key="6">
    <source>
        <dbReference type="Pfam" id="PF03816"/>
    </source>
</evidence>
<evidence type="ECO:0000256" key="3">
    <source>
        <dbReference type="ARBA" id="ARBA00022968"/>
    </source>
</evidence>
<keyword evidence="2 5" id="KW-0812">Transmembrane</keyword>
<name>A0ABU0CUS8_9BACI</name>
<evidence type="ECO:0000256" key="5">
    <source>
        <dbReference type="SAM" id="Phobius"/>
    </source>
</evidence>
<keyword evidence="3" id="KW-0735">Signal-anchor</keyword>
<comment type="similarity">
    <text evidence="1">Belongs to the LytR/CpsA/Psr (LCP) family.</text>
</comment>